<evidence type="ECO:0000313" key="2">
    <source>
        <dbReference type="EMBL" id="SIO09929.1"/>
    </source>
</evidence>
<feature type="transmembrane region" description="Helical" evidence="1">
    <location>
        <begin position="42"/>
        <end position="61"/>
    </location>
</feature>
<keyword evidence="3" id="KW-1185">Reference proteome</keyword>
<dbReference type="InterPro" id="IPR008407">
    <property type="entry name" value="Brnchd-chn_aa_trnsp_AzlD"/>
</dbReference>
<dbReference type="Proteomes" id="UP000184694">
    <property type="component" value="Unassembled WGS sequence"/>
</dbReference>
<keyword evidence="1" id="KW-0472">Membrane</keyword>
<gene>
    <name evidence="2" type="ORF">SAMN02745161_1747</name>
</gene>
<accession>A0A1N6GQX0</accession>
<proteinExistence type="predicted"/>
<keyword evidence="1" id="KW-1133">Transmembrane helix</keyword>
<evidence type="ECO:0000313" key="3">
    <source>
        <dbReference type="Proteomes" id="UP000184694"/>
    </source>
</evidence>
<dbReference type="EMBL" id="FSRG01000005">
    <property type="protein sequence ID" value="SIO09929.1"/>
    <property type="molecule type" value="Genomic_DNA"/>
</dbReference>
<feature type="transmembrane region" description="Helical" evidence="1">
    <location>
        <begin position="7"/>
        <end position="30"/>
    </location>
</feature>
<dbReference type="OrthoDB" id="7870017at2"/>
<sequence length="111" mass="12452">MQYSPEIILLTIIGMMLVTYIPRLLPIALLSNKQFPEVITQWLSYVPAAILSALLAPSLFIHNGEFSLSFDNMYLWSAVPVFIVAVRTKSFFGTIITGMVVIAAWRYVLAI</sequence>
<evidence type="ECO:0000256" key="1">
    <source>
        <dbReference type="SAM" id="Phobius"/>
    </source>
</evidence>
<dbReference type="STRING" id="1121457.SAMN02745161_1747"/>
<name>A0A1N6GQX0_9BACT</name>
<keyword evidence="1" id="KW-0812">Transmembrane</keyword>
<dbReference type="RefSeq" id="WP_074216557.1">
    <property type="nucleotide sequence ID" value="NZ_FSRG01000005.1"/>
</dbReference>
<dbReference type="Pfam" id="PF05437">
    <property type="entry name" value="AzlD"/>
    <property type="match status" value="1"/>
</dbReference>
<feature type="transmembrane region" description="Helical" evidence="1">
    <location>
        <begin position="91"/>
        <end position="109"/>
    </location>
</feature>
<protein>
    <submittedName>
        <fullName evidence="2">Branched-chain amino acid transport protein</fullName>
    </submittedName>
</protein>
<dbReference type="AlphaFoldDB" id="A0A1N6GQX0"/>
<reference evidence="3" key="1">
    <citation type="submission" date="2016-11" db="EMBL/GenBank/DDBJ databases">
        <authorList>
            <person name="Varghese N."/>
            <person name="Submissions S."/>
        </authorList>
    </citation>
    <scope>NUCLEOTIDE SEQUENCE [LARGE SCALE GENOMIC DNA]</scope>
    <source>
        <strain evidence="3">DSM 17456</strain>
    </source>
</reference>
<feature type="transmembrane region" description="Helical" evidence="1">
    <location>
        <begin position="68"/>
        <end position="85"/>
    </location>
</feature>
<organism evidence="2 3">
    <name type="scientific">Halodesulfovibrio marinisediminis DSM 17456</name>
    <dbReference type="NCBI Taxonomy" id="1121457"/>
    <lineage>
        <taxon>Bacteria</taxon>
        <taxon>Pseudomonadati</taxon>
        <taxon>Thermodesulfobacteriota</taxon>
        <taxon>Desulfovibrionia</taxon>
        <taxon>Desulfovibrionales</taxon>
        <taxon>Desulfovibrionaceae</taxon>
        <taxon>Halodesulfovibrio</taxon>
    </lineage>
</organism>